<proteinExistence type="predicted"/>
<organism evidence="1 2">
    <name type="scientific">Flavobacterium panici</name>
    <dbReference type="NCBI Taxonomy" id="2654843"/>
    <lineage>
        <taxon>Bacteria</taxon>
        <taxon>Pseudomonadati</taxon>
        <taxon>Bacteroidota</taxon>
        <taxon>Flavobacteriia</taxon>
        <taxon>Flavobacteriales</taxon>
        <taxon>Flavobacteriaceae</taxon>
        <taxon>Flavobacterium</taxon>
    </lineage>
</organism>
<dbReference type="AlphaFoldDB" id="A0A9N8J2W8"/>
<name>A0A9N8J2W8_9FLAO</name>
<comment type="caution">
    <text evidence="1">The sequence shown here is derived from an EMBL/GenBank/DDBJ whole genome shotgun (WGS) entry which is preliminary data.</text>
</comment>
<dbReference type="EMBL" id="CAIJDE010000047">
    <property type="protein sequence ID" value="CAC9975320.1"/>
    <property type="molecule type" value="Genomic_DNA"/>
</dbReference>
<accession>A0A9N8J2W8</accession>
<sequence length="161" mass="18686">MRFFDFLLKTKSSKSKDFITPSFSSSVEKAILFIDSSEKSLDGDTLFEKLSEICENNFEAQEIYLFLPIAFVRLFLPKVNWSYTYNEIDSNGKETKKAFENTESYQIILQVSEKHFQKLSRETIIKIAGRSAEFNVMNQLLLDNKNAKPEDIKLSETTIIR</sequence>
<gene>
    <name evidence="1" type="ORF">FLAPXU55_03033</name>
</gene>
<evidence type="ECO:0000313" key="2">
    <source>
        <dbReference type="Proteomes" id="UP000533639"/>
    </source>
</evidence>
<reference evidence="1 2" key="1">
    <citation type="submission" date="2020-06" db="EMBL/GenBank/DDBJ databases">
        <authorList>
            <person name="Criscuolo A."/>
        </authorList>
    </citation>
    <scope>NUCLEOTIDE SEQUENCE [LARGE SCALE GENOMIC DNA]</scope>
    <source>
        <strain evidence="1">PXU-55</strain>
    </source>
</reference>
<protein>
    <submittedName>
        <fullName evidence="1">Uncharacterized protein</fullName>
    </submittedName>
</protein>
<evidence type="ECO:0000313" key="1">
    <source>
        <dbReference type="EMBL" id="CAC9975320.1"/>
    </source>
</evidence>
<keyword evidence="2" id="KW-1185">Reference proteome</keyword>
<dbReference type="RefSeq" id="WP_180858781.1">
    <property type="nucleotide sequence ID" value="NZ_CAIJDE010000047.1"/>
</dbReference>
<dbReference type="Proteomes" id="UP000533639">
    <property type="component" value="Unassembled WGS sequence"/>
</dbReference>